<sequence>MNDRNRDTLTGCKTLDAVMLGACCATLATLVPVALKQAGALDHLPDPPVRLFDSDGITQSKTAHPLGVPDSFLGLASFGTTLALMLLAKRNRNARTLLGGKLAADAAFASFNLVRQVVEFRKLCSWCTGTALAALTMSAAGKMVIVDAVSETLAAFDSEN</sequence>
<keyword evidence="5 10" id="KW-1133">Transmembrane helix</keyword>
<dbReference type="CDD" id="cd10546">
    <property type="entry name" value="VKOR"/>
    <property type="match status" value="1"/>
</dbReference>
<keyword evidence="6" id="KW-0560">Oxidoreductase</keyword>
<dbReference type="Pfam" id="PF07884">
    <property type="entry name" value="VKOR"/>
    <property type="match status" value="1"/>
</dbReference>
<evidence type="ECO:0000256" key="8">
    <source>
        <dbReference type="ARBA" id="ARBA00023157"/>
    </source>
</evidence>
<evidence type="ECO:0000256" key="10">
    <source>
        <dbReference type="SAM" id="Phobius"/>
    </source>
</evidence>
<evidence type="ECO:0000256" key="3">
    <source>
        <dbReference type="ARBA" id="ARBA00022692"/>
    </source>
</evidence>
<organism evidence="12 13">
    <name type="scientific">Terriglobus aquaticus</name>
    <dbReference type="NCBI Taxonomy" id="940139"/>
    <lineage>
        <taxon>Bacteria</taxon>
        <taxon>Pseudomonadati</taxon>
        <taxon>Acidobacteriota</taxon>
        <taxon>Terriglobia</taxon>
        <taxon>Terriglobales</taxon>
        <taxon>Acidobacteriaceae</taxon>
        <taxon>Terriglobus</taxon>
    </lineage>
</organism>
<keyword evidence="4" id="KW-0874">Quinone</keyword>
<keyword evidence="9" id="KW-0676">Redox-active center</keyword>
<evidence type="ECO:0000313" key="12">
    <source>
        <dbReference type="EMBL" id="MFN2976462.1"/>
    </source>
</evidence>
<evidence type="ECO:0000256" key="9">
    <source>
        <dbReference type="ARBA" id="ARBA00023284"/>
    </source>
</evidence>
<evidence type="ECO:0000256" key="5">
    <source>
        <dbReference type="ARBA" id="ARBA00022989"/>
    </source>
</evidence>
<comment type="similarity">
    <text evidence="2">Belongs to the VKOR family.</text>
</comment>
<dbReference type="InterPro" id="IPR012932">
    <property type="entry name" value="VKOR"/>
</dbReference>
<dbReference type="Proteomes" id="UP001634747">
    <property type="component" value="Unassembled WGS sequence"/>
</dbReference>
<keyword evidence="8" id="KW-1015">Disulfide bond</keyword>
<evidence type="ECO:0000259" key="11">
    <source>
        <dbReference type="Pfam" id="PF07884"/>
    </source>
</evidence>
<name>A0ABW9KN02_9BACT</name>
<comment type="subcellular location">
    <subcellularLocation>
        <location evidence="1">Membrane</location>
        <topology evidence="1">Multi-pass membrane protein</topology>
    </subcellularLocation>
</comment>
<dbReference type="InterPro" id="IPR038354">
    <property type="entry name" value="VKOR_sf"/>
</dbReference>
<reference evidence="12 13" key="1">
    <citation type="submission" date="2024-12" db="EMBL/GenBank/DDBJ databases">
        <authorList>
            <person name="Lee Y."/>
        </authorList>
    </citation>
    <scope>NUCLEOTIDE SEQUENCE [LARGE SCALE GENOMIC DNA]</scope>
    <source>
        <strain evidence="12 13">03SUJ4</strain>
    </source>
</reference>
<evidence type="ECO:0000256" key="2">
    <source>
        <dbReference type="ARBA" id="ARBA00006214"/>
    </source>
</evidence>
<dbReference type="RefSeq" id="WP_263412061.1">
    <property type="nucleotide sequence ID" value="NZ_BAABBH010000001.1"/>
</dbReference>
<feature type="domain" description="Vitamin K epoxide reductase" evidence="11">
    <location>
        <begin position="20"/>
        <end position="137"/>
    </location>
</feature>
<keyword evidence="7 10" id="KW-0472">Membrane</keyword>
<accession>A0ABW9KN02</accession>
<evidence type="ECO:0000313" key="13">
    <source>
        <dbReference type="Proteomes" id="UP001634747"/>
    </source>
</evidence>
<proteinExistence type="inferred from homology"/>
<comment type="caution">
    <text evidence="12">The sequence shown here is derived from an EMBL/GenBank/DDBJ whole genome shotgun (WGS) entry which is preliminary data.</text>
</comment>
<keyword evidence="3 10" id="KW-0812">Transmembrane</keyword>
<dbReference type="EMBL" id="JBJYXY010000001">
    <property type="protein sequence ID" value="MFN2976462.1"/>
    <property type="molecule type" value="Genomic_DNA"/>
</dbReference>
<gene>
    <name evidence="12" type="ORF">ACK2TP_11870</name>
</gene>
<dbReference type="Gene3D" id="1.20.1440.130">
    <property type="entry name" value="VKOR domain"/>
    <property type="match status" value="1"/>
</dbReference>
<evidence type="ECO:0000256" key="7">
    <source>
        <dbReference type="ARBA" id="ARBA00023136"/>
    </source>
</evidence>
<evidence type="ECO:0000256" key="4">
    <source>
        <dbReference type="ARBA" id="ARBA00022719"/>
    </source>
</evidence>
<keyword evidence="13" id="KW-1185">Reference proteome</keyword>
<evidence type="ECO:0000256" key="1">
    <source>
        <dbReference type="ARBA" id="ARBA00004141"/>
    </source>
</evidence>
<evidence type="ECO:0000256" key="6">
    <source>
        <dbReference type="ARBA" id="ARBA00023002"/>
    </source>
</evidence>
<feature type="transmembrane region" description="Helical" evidence="10">
    <location>
        <begin position="71"/>
        <end position="88"/>
    </location>
</feature>
<feature type="transmembrane region" description="Helical" evidence="10">
    <location>
        <begin position="12"/>
        <end position="35"/>
    </location>
</feature>
<protein>
    <submittedName>
        <fullName evidence="12">Vitamin K epoxide reductase family protein</fullName>
    </submittedName>
</protein>